<keyword evidence="3" id="KW-1185">Reference proteome</keyword>
<dbReference type="SUPFAM" id="SSF55486">
    <property type="entry name" value="Metalloproteases ('zincins'), catalytic domain"/>
    <property type="match status" value="1"/>
</dbReference>
<dbReference type="Proteomes" id="UP000577362">
    <property type="component" value="Unassembled WGS sequence"/>
</dbReference>
<accession>A0A840CAY5</accession>
<protein>
    <submittedName>
        <fullName evidence="2">Uncharacterized protein</fullName>
    </submittedName>
</protein>
<feature type="region of interest" description="Disordered" evidence="1">
    <location>
        <begin position="65"/>
        <end position="182"/>
    </location>
</feature>
<proteinExistence type="predicted"/>
<sequence length="420" mass="45825">MLSTSLFGAPASASTTIAHQPPFPLKKPGANLFSPAYDPHDPKAAARIAKEIRQANKFMHEMFPEMRSDPDVAGDAAPRRERAADGAPSHRGHHRKKYHVSRKADDAPGSLPSRDAGLGDPIFRIDANGKPRQVGWRAPDGTVTKTGPELDGPKGAGHNDSAGAVQPQGKPDGRPVSRTAADGRISQAGWRDLRQAEAIKRQLDHPEPRQFIGPKDSIFLVHPNVAKAFGGQIGDPSIQSKIIDAIQKKGIESVANDFGTFAPNVPMSWDFKFDFNGRAPTGVKEFARADMRLFRDELAWYIHRNNENASKRPLVIDSATTYILVSDVEHGVIGQAIPGAAYMIISFNHLDDGVLKHEFGHKFDLMHDDEHDGDGAGVMYPSVRRHQNTNYTDKNKDDMVGPLTRAIGYDPKTGNALPGK</sequence>
<gene>
    <name evidence="2" type="ORF">GGR16_004488</name>
</gene>
<feature type="region of interest" description="Disordered" evidence="1">
    <location>
        <begin position="1"/>
        <end position="23"/>
    </location>
</feature>
<dbReference type="EMBL" id="JACIEN010000007">
    <property type="protein sequence ID" value="MBB4019437.1"/>
    <property type="molecule type" value="Genomic_DNA"/>
</dbReference>
<dbReference type="RefSeq" id="WP_183318226.1">
    <property type="nucleotide sequence ID" value="NZ_JACIEN010000007.1"/>
</dbReference>
<evidence type="ECO:0000313" key="3">
    <source>
        <dbReference type="Proteomes" id="UP000577362"/>
    </source>
</evidence>
<feature type="compositionally biased region" description="Polar residues" evidence="1">
    <location>
        <begin position="1"/>
        <end position="18"/>
    </location>
</feature>
<dbReference type="AlphaFoldDB" id="A0A840CAY5"/>
<evidence type="ECO:0000313" key="2">
    <source>
        <dbReference type="EMBL" id="MBB4019437.1"/>
    </source>
</evidence>
<comment type="caution">
    <text evidence="2">The sequence shown here is derived from an EMBL/GenBank/DDBJ whole genome shotgun (WGS) entry which is preliminary data.</text>
</comment>
<feature type="compositionally biased region" description="Basic residues" evidence="1">
    <location>
        <begin position="90"/>
        <end position="101"/>
    </location>
</feature>
<organism evidence="2 3">
    <name type="scientific">Chelatococcus caeni</name>
    <dbReference type="NCBI Taxonomy" id="1348468"/>
    <lineage>
        <taxon>Bacteria</taxon>
        <taxon>Pseudomonadati</taxon>
        <taxon>Pseudomonadota</taxon>
        <taxon>Alphaproteobacteria</taxon>
        <taxon>Hyphomicrobiales</taxon>
        <taxon>Chelatococcaceae</taxon>
        <taxon>Chelatococcus</taxon>
    </lineage>
</organism>
<name>A0A840CAY5_9HYPH</name>
<reference evidence="2 3" key="1">
    <citation type="submission" date="2020-08" db="EMBL/GenBank/DDBJ databases">
        <title>Genomic Encyclopedia of Type Strains, Phase IV (KMG-IV): sequencing the most valuable type-strain genomes for metagenomic binning, comparative biology and taxonomic classification.</title>
        <authorList>
            <person name="Goeker M."/>
        </authorList>
    </citation>
    <scope>NUCLEOTIDE SEQUENCE [LARGE SCALE GENOMIC DNA]</scope>
    <source>
        <strain evidence="2 3">DSM 103737</strain>
    </source>
</reference>
<evidence type="ECO:0000256" key="1">
    <source>
        <dbReference type="SAM" id="MobiDB-lite"/>
    </source>
</evidence>